<dbReference type="NCBIfam" id="TIGR01143">
    <property type="entry name" value="murF"/>
    <property type="match status" value="1"/>
</dbReference>
<dbReference type="UniPathway" id="UPA00219"/>
<dbReference type="GO" id="GO:0008766">
    <property type="term" value="F:UDP-N-acetylmuramoylalanyl-D-glutamyl-2,6-diaminopimelate-D-alanyl-D-alanine ligase activity"/>
    <property type="evidence" value="ECO:0007669"/>
    <property type="project" value="RHEA"/>
</dbReference>
<dbReference type="GO" id="GO:0051301">
    <property type="term" value="P:cell division"/>
    <property type="evidence" value="ECO:0007669"/>
    <property type="project" value="UniProtKB-KW"/>
</dbReference>
<feature type="binding site" evidence="10">
    <location>
        <begin position="108"/>
        <end position="114"/>
    </location>
    <ligand>
        <name>ATP</name>
        <dbReference type="ChEBI" id="CHEBI:30616"/>
    </ligand>
</feature>
<keyword evidence="8 10" id="KW-0131">Cell cycle</keyword>
<dbReference type="Proteomes" id="UP000005555">
    <property type="component" value="Unassembled WGS sequence"/>
</dbReference>
<dbReference type="SUPFAM" id="SSF53244">
    <property type="entry name" value="MurD-like peptide ligases, peptide-binding domain"/>
    <property type="match status" value="1"/>
</dbReference>
<evidence type="ECO:0000259" key="12">
    <source>
        <dbReference type="Pfam" id="PF01225"/>
    </source>
</evidence>
<keyword evidence="7 10" id="KW-0573">Peptidoglycan synthesis</keyword>
<dbReference type="PANTHER" id="PTHR43024">
    <property type="entry name" value="UDP-N-ACETYLMURAMOYL-TRIPEPTIDE--D-ALANYL-D-ALANINE LIGASE"/>
    <property type="match status" value="1"/>
</dbReference>
<comment type="catalytic activity">
    <reaction evidence="10 11">
        <text>D-alanyl-D-alanine + UDP-N-acetyl-alpha-D-muramoyl-L-alanyl-gamma-D-glutamyl-meso-2,6-diaminopimelate + ATP = UDP-N-acetyl-alpha-D-muramoyl-L-alanyl-gamma-D-glutamyl-meso-2,6-diaminopimeloyl-D-alanyl-D-alanine + ADP + phosphate + H(+)</text>
        <dbReference type="Rhea" id="RHEA:28374"/>
        <dbReference type="ChEBI" id="CHEBI:15378"/>
        <dbReference type="ChEBI" id="CHEBI:30616"/>
        <dbReference type="ChEBI" id="CHEBI:43474"/>
        <dbReference type="ChEBI" id="CHEBI:57822"/>
        <dbReference type="ChEBI" id="CHEBI:61386"/>
        <dbReference type="ChEBI" id="CHEBI:83905"/>
        <dbReference type="ChEBI" id="CHEBI:456216"/>
        <dbReference type="EC" id="6.3.2.10"/>
    </reaction>
</comment>
<evidence type="ECO:0000259" key="14">
    <source>
        <dbReference type="Pfam" id="PF08245"/>
    </source>
</evidence>
<dbReference type="InterPro" id="IPR000713">
    <property type="entry name" value="Mur_ligase_N"/>
</dbReference>
<evidence type="ECO:0000256" key="10">
    <source>
        <dbReference type="HAMAP-Rule" id="MF_02019"/>
    </source>
</evidence>
<dbReference type="Gene3D" id="3.40.1390.10">
    <property type="entry name" value="MurE/MurF, N-terminal domain"/>
    <property type="match status" value="1"/>
</dbReference>
<dbReference type="InterPro" id="IPR036565">
    <property type="entry name" value="Mur-like_cat_sf"/>
</dbReference>
<dbReference type="eggNOG" id="COG0770">
    <property type="taxonomic scope" value="Bacteria"/>
</dbReference>
<keyword evidence="2 10" id="KW-0436">Ligase</keyword>
<dbReference type="InterPro" id="IPR004101">
    <property type="entry name" value="Mur_ligase_C"/>
</dbReference>
<dbReference type="EC" id="6.3.2.10" evidence="10 11"/>
<evidence type="ECO:0000256" key="6">
    <source>
        <dbReference type="ARBA" id="ARBA00022960"/>
    </source>
</evidence>
<evidence type="ECO:0000313" key="15">
    <source>
        <dbReference type="EMBL" id="EAS47271.1"/>
    </source>
</evidence>
<keyword evidence="3 10" id="KW-0132">Cell division</keyword>
<sequence length="455" mass="47754">MINSLRLTDAAIRFGGTLLNPDCEFDGVSINSRNIAEGDLFVALIGERLDGHEFLADVTDRASGLVVSSADTDLPLPQWVVEDTTVALGQLAQLQREAFSGTVIAVTGSTGKTSVKDLISAILGGFGTVHATKGNLNNHIGVPLTLLDMQQDSDFAVIEMGASAGSEISYLCSIAKPQISLINNVQSAHLEGFGSVEGIAAAKGEIYSGLDTDGTAILNLDQPWQAEWMALIGDRECITFSVDDDCADISASDIELMESGCCRFTLHLFTDMSLESQVVNLAIPGRHSVSNALAAAACAVAAGASIEQIVSGLEAAQSPARRLQAKDLAQGGQIIDDSYNASPESVRAAIDVLASRPGRRVMVLGDMAELGADAEQLHSEVGDYASSAGIDQLYTLGNLSAAASAVFKGHHFTDLESLKAPLFNEIEHSDLTLLVKGSRSSKMDLVVDMLVAGKS</sequence>
<dbReference type="InterPro" id="IPR036615">
    <property type="entry name" value="Mur_ligase_C_dom_sf"/>
</dbReference>
<dbReference type="Pfam" id="PF02875">
    <property type="entry name" value="Mur_ligase_C"/>
    <property type="match status" value="1"/>
</dbReference>
<dbReference type="InterPro" id="IPR035911">
    <property type="entry name" value="MurE/MurF_N"/>
</dbReference>
<dbReference type="GO" id="GO:0005524">
    <property type="term" value="F:ATP binding"/>
    <property type="evidence" value="ECO:0007669"/>
    <property type="project" value="UniProtKB-UniRule"/>
</dbReference>
<evidence type="ECO:0000256" key="11">
    <source>
        <dbReference type="RuleBase" id="RU004136"/>
    </source>
</evidence>
<dbReference type="SUPFAM" id="SSF53623">
    <property type="entry name" value="MurD-like peptide ligases, catalytic domain"/>
    <property type="match status" value="1"/>
</dbReference>
<feature type="domain" description="Mur ligase C-terminal" evidence="13">
    <location>
        <begin position="321"/>
        <end position="438"/>
    </location>
</feature>
<evidence type="ECO:0000256" key="2">
    <source>
        <dbReference type="ARBA" id="ARBA00022598"/>
    </source>
</evidence>
<dbReference type="InterPro" id="IPR005863">
    <property type="entry name" value="UDP-N-AcMur_synth"/>
</dbReference>
<dbReference type="Pfam" id="PF08245">
    <property type="entry name" value="Mur_ligase_M"/>
    <property type="match status" value="1"/>
</dbReference>
<reference evidence="15 16" key="1">
    <citation type="submission" date="2006-03" db="EMBL/GenBank/DDBJ databases">
        <authorList>
            <person name="Giovannoni S.J."/>
            <person name="Cho J.-C."/>
            <person name="Ferriera S."/>
            <person name="Johnson J."/>
            <person name="Kravitz S."/>
            <person name="Halpern A."/>
            <person name="Remington K."/>
            <person name="Beeson K."/>
            <person name="Tran B."/>
            <person name="Rogers Y.-H."/>
            <person name="Friedman R."/>
            <person name="Venter J.C."/>
        </authorList>
    </citation>
    <scope>NUCLEOTIDE SEQUENCE [LARGE SCALE GENOMIC DNA]</scope>
    <source>
        <strain evidence="15 16">HTCC2207</strain>
    </source>
</reference>
<evidence type="ECO:0000256" key="8">
    <source>
        <dbReference type="ARBA" id="ARBA00023306"/>
    </source>
</evidence>
<feature type="domain" description="Mur ligase central" evidence="14">
    <location>
        <begin position="106"/>
        <end position="299"/>
    </location>
</feature>
<dbReference type="HAMAP" id="MF_02019">
    <property type="entry name" value="MurF"/>
    <property type="match status" value="1"/>
</dbReference>
<evidence type="ECO:0000256" key="1">
    <source>
        <dbReference type="ARBA" id="ARBA00022490"/>
    </source>
</evidence>
<keyword evidence="5 10" id="KW-0067">ATP-binding</keyword>
<dbReference type="GO" id="GO:0008360">
    <property type="term" value="P:regulation of cell shape"/>
    <property type="evidence" value="ECO:0007669"/>
    <property type="project" value="UniProtKB-KW"/>
</dbReference>
<proteinExistence type="inferred from homology"/>
<dbReference type="InterPro" id="IPR051046">
    <property type="entry name" value="MurCDEF_CellWall_CoF430Synth"/>
</dbReference>
<evidence type="ECO:0000313" key="16">
    <source>
        <dbReference type="Proteomes" id="UP000005555"/>
    </source>
</evidence>
<organism evidence="15 16">
    <name type="scientific">gamma proteobacterium HTCC2207</name>
    <dbReference type="NCBI Taxonomy" id="314287"/>
    <lineage>
        <taxon>Bacteria</taxon>
        <taxon>Pseudomonadati</taxon>
        <taxon>Pseudomonadota</taxon>
        <taxon>Gammaproteobacteria</taxon>
        <taxon>Cellvibrionales</taxon>
        <taxon>Porticoccaceae</taxon>
        <taxon>SAR92 clade</taxon>
    </lineage>
</organism>
<evidence type="ECO:0000259" key="13">
    <source>
        <dbReference type="Pfam" id="PF02875"/>
    </source>
</evidence>
<accession>Q1YSD5</accession>
<evidence type="ECO:0000256" key="3">
    <source>
        <dbReference type="ARBA" id="ARBA00022618"/>
    </source>
</evidence>
<comment type="caution">
    <text evidence="15">The sequence shown here is derived from an EMBL/GenBank/DDBJ whole genome shotgun (WGS) entry which is preliminary data.</text>
</comment>
<dbReference type="GO" id="GO:0047480">
    <property type="term" value="F:UDP-N-acetylmuramoyl-tripeptide-D-alanyl-D-alanine ligase activity"/>
    <property type="evidence" value="ECO:0007669"/>
    <property type="project" value="UniProtKB-UniRule"/>
</dbReference>
<comment type="subcellular location">
    <subcellularLocation>
        <location evidence="10 11">Cytoplasm</location>
    </subcellularLocation>
</comment>
<dbReference type="GO" id="GO:0071555">
    <property type="term" value="P:cell wall organization"/>
    <property type="evidence" value="ECO:0007669"/>
    <property type="project" value="UniProtKB-KW"/>
</dbReference>
<keyword evidence="4 10" id="KW-0547">Nucleotide-binding</keyword>
<evidence type="ECO:0000256" key="9">
    <source>
        <dbReference type="ARBA" id="ARBA00023316"/>
    </source>
</evidence>
<dbReference type="HOGENOM" id="CLU_031507_4_0_6"/>
<dbReference type="Gene3D" id="3.90.190.20">
    <property type="entry name" value="Mur ligase, C-terminal domain"/>
    <property type="match status" value="1"/>
</dbReference>
<comment type="function">
    <text evidence="10 11">Involved in cell wall formation. Catalyzes the final step in the synthesis of UDP-N-acetylmuramoyl-pentapeptide, the precursor of murein.</text>
</comment>
<dbReference type="STRING" id="314287.GB2207_11658"/>
<dbReference type="AlphaFoldDB" id="Q1YSD5"/>
<dbReference type="PANTHER" id="PTHR43024:SF1">
    <property type="entry name" value="UDP-N-ACETYLMURAMOYL-TRIPEPTIDE--D-ALANYL-D-ALANINE LIGASE"/>
    <property type="match status" value="1"/>
</dbReference>
<keyword evidence="6 10" id="KW-0133">Cell shape</keyword>
<dbReference type="GO" id="GO:0005737">
    <property type="term" value="C:cytoplasm"/>
    <property type="evidence" value="ECO:0007669"/>
    <property type="project" value="UniProtKB-SubCell"/>
</dbReference>
<dbReference type="Pfam" id="PF01225">
    <property type="entry name" value="Mur_ligase"/>
    <property type="match status" value="1"/>
</dbReference>
<dbReference type="Gene3D" id="3.40.1190.10">
    <property type="entry name" value="Mur-like, catalytic domain"/>
    <property type="match status" value="1"/>
</dbReference>
<feature type="domain" description="Mur ligase N-terminal catalytic" evidence="12">
    <location>
        <begin position="25"/>
        <end position="62"/>
    </location>
</feature>
<comment type="similarity">
    <text evidence="10">Belongs to the MurCDEF family. MurF subfamily.</text>
</comment>
<dbReference type="InterPro" id="IPR013221">
    <property type="entry name" value="Mur_ligase_cen"/>
</dbReference>
<evidence type="ECO:0000256" key="7">
    <source>
        <dbReference type="ARBA" id="ARBA00022984"/>
    </source>
</evidence>
<gene>
    <name evidence="10" type="primary">murF</name>
    <name evidence="15" type="ORF">GB2207_11658</name>
</gene>
<dbReference type="GO" id="GO:0009252">
    <property type="term" value="P:peptidoglycan biosynthetic process"/>
    <property type="evidence" value="ECO:0007669"/>
    <property type="project" value="UniProtKB-UniRule"/>
</dbReference>
<name>Q1YSD5_9GAMM</name>
<keyword evidence="16" id="KW-1185">Reference proteome</keyword>
<dbReference type="EMBL" id="AAPI01000003">
    <property type="protein sequence ID" value="EAS47271.1"/>
    <property type="molecule type" value="Genomic_DNA"/>
</dbReference>
<keyword evidence="9 10" id="KW-0961">Cell wall biogenesis/degradation</keyword>
<dbReference type="OrthoDB" id="9801978at2"/>
<dbReference type="SUPFAM" id="SSF63418">
    <property type="entry name" value="MurE/MurF N-terminal domain"/>
    <property type="match status" value="1"/>
</dbReference>
<protein>
    <recommendedName>
        <fullName evidence="10 11">UDP-N-acetylmuramoyl-tripeptide--D-alanyl-D-alanine ligase</fullName>
        <ecNumber evidence="10 11">6.3.2.10</ecNumber>
    </recommendedName>
    <alternativeName>
        <fullName evidence="10">D-alanyl-D-alanine-adding enzyme</fullName>
    </alternativeName>
</protein>
<keyword evidence="1 10" id="KW-0963">Cytoplasm</keyword>
<evidence type="ECO:0000256" key="4">
    <source>
        <dbReference type="ARBA" id="ARBA00022741"/>
    </source>
</evidence>
<evidence type="ECO:0000256" key="5">
    <source>
        <dbReference type="ARBA" id="ARBA00022840"/>
    </source>
</evidence>
<comment type="pathway">
    <text evidence="10 11">Cell wall biogenesis; peptidoglycan biosynthesis.</text>
</comment>